<feature type="compositionally biased region" description="Pro residues" evidence="1">
    <location>
        <begin position="71"/>
        <end position="107"/>
    </location>
</feature>
<feature type="compositionally biased region" description="Pro residues" evidence="1">
    <location>
        <begin position="150"/>
        <end position="161"/>
    </location>
</feature>
<sequence>MSHPLLEGLDGLTGAALRQRLVEARAAALASAAGDAGHPMTGLVRDVEDRVVQAMRAGVIALVDGMQPATPTEPAPPPAPVPAPRPPMIRVPAPAAAPAPVPPPKPQAPSRLAGLKRSAPADDGPPEAPEPVPRHPPIRPTLPRVQPLPGYRPPPPPPPLDPNDADIPW</sequence>
<dbReference type="PRINTS" id="PR01217">
    <property type="entry name" value="PRICHEXTENSN"/>
</dbReference>
<organism evidence="2 3">
    <name type="scientific">Methylobacterium tardum</name>
    <dbReference type="NCBI Taxonomy" id="374432"/>
    <lineage>
        <taxon>Bacteria</taxon>
        <taxon>Pseudomonadati</taxon>
        <taxon>Pseudomonadota</taxon>
        <taxon>Alphaproteobacteria</taxon>
        <taxon>Hyphomicrobiales</taxon>
        <taxon>Methylobacteriaceae</taxon>
        <taxon>Methylobacterium</taxon>
    </lineage>
</organism>
<evidence type="ECO:0000313" key="3">
    <source>
        <dbReference type="Proteomes" id="UP001157440"/>
    </source>
</evidence>
<dbReference type="EMBL" id="BSPL01000017">
    <property type="protein sequence ID" value="GLS71632.1"/>
    <property type="molecule type" value="Genomic_DNA"/>
</dbReference>
<comment type="caution">
    <text evidence="2">The sequence shown here is derived from an EMBL/GenBank/DDBJ whole genome shotgun (WGS) entry which is preliminary data.</text>
</comment>
<reference evidence="3" key="1">
    <citation type="journal article" date="2019" name="Int. J. Syst. Evol. Microbiol.">
        <title>The Global Catalogue of Microorganisms (GCM) 10K type strain sequencing project: providing services to taxonomists for standard genome sequencing and annotation.</title>
        <authorList>
            <consortium name="The Broad Institute Genomics Platform"/>
            <consortium name="The Broad Institute Genome Sequencing Center for Infectious Disease"/>
            <person name="Wu L."/>
            <person name="Ma J."/>
        </authorList>
    </citation>
    <scope>NUCLEOTIDE SEQUENCE [LARGE SCALE GENOMIC DNA]</scope>
    <source>
        <strain evidence="3">NBRC 103632</strain>
    </source>
</reference>
<feature type="compositionally biased region" description="Pro residues" evidence="1">
    <location>
        <begin position="126"/>
        <end position="140"/>
    </location>
</feature>
<dbReference type="RefSeq" id="WP_238193816.1">
    <property type="nucleotide sequence ID" value="NZ_BPQZ01000001.1"/>
</dbReference>
<gene>
    <name evidence="2" type="ORF">GCM10007890_36450</name>
</gene>
<dbReference type="AlphaFoldDB" id="A0AA37TGM0"/>
<dbReference type="Proteomes" id="UP001157440">
    <property type="component" value="Unassembled WGS sequence"/>
</dbReference>
<accession>A0AA37TGM0</accession>
<name>A0AA37TGM0_9HYPH</name>
<keyword evidence="3" id="KW-1185">Reference proteome</keyword>
<proteinExistence type="predicted"/>
<evidence type="ECO:0000256" key="1">
    <source>
        <dbReference type="SAM" id="MobiDB-lite"/>
    </source>
</evidence>
<evidence type="ECO:0000313" key="2">
    <source>
        <dbReference type="EMBL" id="GLS71632.1"/>
    </source>
</evidence>
<protein>
    <submittedName>
        <fullName evidence="2">Uncharacterized protein</fullName>
    </submittedName>
</protein>
<feature type="region of interest" description="Disordered" evidence="1">
    <location>
        <begin position="65"/>
        <end position="169"/>
    </location>
</feature>